<proteinExistence type="predicted"/>
<dbReference type="Proteomes" id="UP000308600">
    <property type="component" value="Unassembled WGS sequence"/>
</dbReference>
<reference evidence="1 2" key="1">
    <citation type="journal article" date="2019" name="Nat. Ecol. Evol.">
        <title>Megaphylogeny resolves global patterns of mushroom evolution.</title>
        <authorList>
            <person name="Varga T."/>
            <person name="Krizsan K."/>
            <person name="Foldi C."/>
            <person name="Dima B."/>
            <person name="Sanchez-Garcia M."/>
            <person name="Sanchez-Ramirez S."/>
            <person name="Szollosi G.J."/>
            <person name="Szarkandi J.G."/>
            <person name="Papp V."/>
            <person name="Albert L."/>
            <person name="Andreopoulos W."/>
            <person name="Angelini C."/>
            <person name="Antonin V."/>
            <person name="Barry K.W."/>
            <person name="Bougher N.L."/>
            <person name="Buchanan P."/>
            <person name="Buyck B."/>
            <person name="Bense V."/>
            <person name="Catcheside P."/>
            <person name="Chovatia M."/>
            <person name="Cooper J."/>
            <person name="Damon W."/>
            <person name="Desjardin D."/>
            <person name="Finy P."/>
            <person name="Geml J."/>
            <person name="Haridas S."/>
            <person name="Hughes K."/>
            <person name="Justo A."/>
            <person name="Karasinski D."/>
            <person name="Kautmanova I."/>
            <person name="Kiss B."/>
            <person name="Kocsube S."/>
            <person name="Kotiranta H."/>
            <person name="LaButti K.M."/>
            <person name="Lechner B.E."/>
            <person name="Liimatainen K."/>
            <person name="Lipzen A."/>
            <person name="Lukacs Z."/>
            <person name="Mihaltcheva S."/>
            <person name="Morgado L.N."/>
            <person name="Niskanen T."/>
            <person name="Noordeloos M.E."/>
            <person name="Ohm R.A."/>
            <person name="Ortiz-Santana B."/>
            <person name="Ovrebo C."/>
            <person name="Racz N."/>
            <person name="Riley R."/>
            <person name="Savchenko A."/>
            <person name="Shiryaev A."/>
            <person name="Soop K."/>
            <person name="Spirin V."/>
            <person name="Szebenyi C."/>
            <person name="Tomsovsky M."/>
            <person name="Tulloss R.E."/>
            <person name="Uehling J."/>
            <person name="Grigoriev I.V."/>
            <person name="Vagvolgyi C."/>
            <person name="Papp T."/>
            <person name="Martin F.M."/>
            <person name="Miettinen O."/>
            <person name="Hibbett D.S."/>
            <person name="Nagy L.G."/>
        </authorList>
    </citation>
    <scope>NUCLEOTIDE SEQUENCE [LARGE SCALE GENOMIC DNA]</scope>
    <source>
        <strain evidence="1 2">NL-1719</strain>
    </source>
</reference>
<sequence length="1080" mass="120367">MAGNGSTQRKERLPSQKKEKAPAKPKAAGKAKPAAKKDKPEGRQYNVRIEENREAIEQRNEVMEKLMSLAFKGYGQIDLVKWTKEVLRFGAWNFRDLKPLEVQKLVNNFGKGIKWSRIQNSLPCILKDAELPTREVAPGVPFQLTQDMHAGDDLPLLLPSDFAVSPLYGASGQHRWAAIEVMRKKLQAELDETVEGLKRLRLLADQPAVREQIAEEEAKMKTQTTAVSKVGRWMVRIYDYKILGEQGARYLSQNDTETSYKAQEEEALVTLLQTLHDSKTLSIEEVEAETSKVVPATSKMNRIISQEGMKTMLVSMLDFGCVYFKGPMFTQVHLVEMVDIYGGLLAHMWLRDMEILLRIASSDPPFATADAINDVIYQYAQLDSHDPAFATAEAQLKSWRAKLLMLTPCSATLWIPMMSDLDDLVDTHFLKRNVLLGIRSDSSMLAMEKYMGGLEDMVSKHATAFPHTPADILARMYLVLSPVAVEQKPYSIPRPLSCPASWRGNETALKSFCRWFDCQADYRHEGRKARTTDDATSMILLVLIEAAEKQYLKNPESAAMKIYDLLADELGGALRTLSDLFATPYFSEFAVQQTPKREWLSNTAEGQAFESLCSVISKGKNEVTLIPMDVLGNNYLKLSVVAWPHHKGIKDPQVMRLATQFVHAASLAKEYRPQLYVADVHRLRKSATDILRSPNHMPITRVARLPGAPRPGWSWPDGCDIPQNPILPDDQSLQQAARARVLRRLSEEDKVAMQSWVREVELMCGRSGKATLDYGRTKKDNNEDVTVTQEVDAAIDTLVAARCRLLARIRWRKAHEDMGDIPAFDPLSIDDYELDRAIVHVPPPPPRKANKVQSLADGSWSHLMASLQAAPAKSSPLKRDLPVTVVAPRKKPHDPIPVEDSDKDMESTHEEHTPKKSRSTPSRHSGSAVLTKAPKMVPHHNSTRQPTSNIRSNIPSDDPNDADAVPSDPDAPGSDDPPPRSSNSPSPSMQIDPDDPPTRQPARRPVFASQPRDESLHYAPATPTSERTVGFLLPMVSNISSASGSDESSTKRHKAADSASTQRATSQAPTNKPFKEILSA</sequence>
<evidence type="ECO:0000313" key="1">
    <source>
        <dbReference type="EMBL" id="TFK64930.1"/>
    </source>
</evidence>
<evidence type="ECO:0000313" key="2">
    <source>
        <dbReference type="Proteomes" id="UP000308600"/>
    </source>
</evidence>
<accession>A0ACD3AGQ8</accession>
<keyword evidence="2" id="KW-1185">Reference proteome</keyword>
<gene>
    <name evidence="1" type="ORF">BDN72DRAFT_861016</name>
</gene>
<organism evidence="1 2">
    <name type="scientific">Pluteus cervinus</name>
    <dbReference type="NCBI Taxonomy" id="181527"/>
    <lineage>
        <taxon>Eukaryota</taxon>
        <taxon>Fungi</taxon>
        <taxon>Dikarya</taxon>
        <taxon>Basidiomycota</taxon>
        <taxon>Agaricomycotina</taxon>
        <taxon>Agaricomycetes</taxon>
        <taxon>Agaricomycetidae</taxon>
        <taxon>Agaricales</taxon>
        <taxon>Pluteineae</taxon>
        <taxon>Pluteaceae</taxon>
        <taxon>Pluteus</taxon>
    </lineage>
</organism>
<dbReference type="EMBL" id="ML208455">
    <property type="protein sequence ID" value="TFK64930.1"/>
    <property type="molecule type" value="Genomic_DNA"/>
</dbReference>
<protein>
    <submittedName>
        <fullName evidence="1">Uncharacterized protein</fullName>
    </submittedName>
</protein>
<name>A0ACD3AGQ8_9AGAR</name>